<protein>
    <recommendedName>
        <fullName evidence="2">Aminotransferase class I/classII large domain-containing protein</fullName>
    </recommendedName>
</protein>
<dbReference type="InterPro" id="IPR015421">
    <property type="entry name" value="PyrdxlP-dep_Trfase_major"/>
</dbReference>
<dbReference type="Gene3D" id="3.40.640.10">
    <property type="entry name" value="Type I PLP-dependent aspartate aminotransferase-like (Major domain)"/>
    <property type="match status" value="1"/>
</dbReference>
<dbReference type="Gene3D" id="3.90.1150.10">
    <property type="entry name" value="Aspartate Aminotransferase, domain 1"/>
    <property type="match status" value="1"/>
</dbReference>
<evidence type="ECO:0000313" key="3">
    <source>
        <dbReference type="EMBL" id="CAL8111340.1"/>
    </source>
</evidence>
<dbReference type="EMBL" id="CAXLJM020000046">
    <property type="protein sequence ID" value="CAL8111340.1"/>
    <property type="molecule type" value="Genomic_DNA"/>
</dbReference>
<dbReference type="PANTHER" id="PTHR43795:SF39">
    <property type="entry name" value="AMINOTRANSFERASE CLASS I_CLASSII DOMAIN-CONTAINING PROTEIN"/>
    <property type="match status" value="1"/>
</dbReference>
<evidence type="ECO:0000256" key="1">
    <source>
        <dbReference type="ARBA" id="ARBA00022898"/>
    </source>
</evidence>
<name>A0ABP1QX60_9HEXA</name>
<dbReference type="InterPro" id="IPR015424">
    <property type="entry name" value="PyrdxlP-dep_Trfase"/>
</dbReference>
<proteinExistence type="predicted"/>
<organism evidence="3 4">
    <name type="scientific">Orchesella dallaii</name>
    <dbReference type="NCBI Taxonomy" id="48710"/>
    <lineage>
        <taxon>Eukaryota</taxon>
        <taxon>Metazoa</taxon>
        <taxon>Ecdysozoa</taxon>
        <taxon>Arthropoda</taxon>
        <taxon>Hexapoda</taxon>
        <taxon>Collembola</taxon>
        <taxon>Entomobryomorpha</taxon>
        <taxon>Entomobryoidea</taxon>
        <taxon>Orchesellidae</taxon>
        <taxon>Orchesellinae</taxon>
        <taxon>Orchesella</taxon>
    </lineage>
</organism>
<dbReference type="InterPro" id="IPR004839">
    <property type="entry name" value="Aminotransferase_I/II_large"/>
</dbReference>
<sequence>MENNGETTMKSTLSRRSQRIPIDLDYVRNYSSWPAIQNPYHETENPEGIVNFGTAVSGLMDDVWLERLNTIPVYEPNYKHFRYYQFWGPDTFRRKLADFMTHFFKPKSPINFENLFILNGALVSVDILSFLLTDAKDVFLCPVPGYNGYFQAGTQRWETEVVSIPLTSNQDTNEPFVLKLESIENVALKQKRLGKNVRGIILNNPSNPLGTVWNKELVEGIMKFCQREKIHLIADEMYCMSVFDKSTQFHSTLEIHSDELMDAGLLHVIWGFSKDLCLTAFRTGVIHSKNRELQLKLMCGSQFQAVSLPIMDMLERIISDIGWFEQTFVPTNHERLQSSYDKARNFMSSLGIATTKTKAGFFFLANFSPFLKPPTKENCKAFIKKLYEHGVHITPGWEMRAEPGWFRLVYTPYLGKGLDEGLLRLKNALQNLQDKNIE</sequence>
<keyword evidence="4" id="KW-1185">Reference proteome</keyword>
<dbReference type="CDD" id="cd00609">
    <property type="entry name" value="AAT_like"/>
    <property type="match status" value="1"/>
</dbReference>
<evidence type="ECO:0000313" key="4">
    <source>
        <dbReference type="Proteomes" id="UP001642540"/>
    </source>
</evidence>
<comment type="caution">
    <text evidence="3">The sequence shown here is derived from an EMBL/GenBank/DDBJ whole genome shotgun (WGS) entry which is preliminary data.</text>
</comment>
<dbReference type="Proteomes" id="UP001642540">
    <property type="component" value="Unassembled WGS sequence"/>
</dbReference>
<keyword evidence="1" id="KW-0663">Pyridoxal phosphate</keyword>
<reference evidence="3 4" key="1">
    <citation type="submission" date="2024-08" db="EMBL/GenBank/DDBJ databases">
        <authorList>
            <person name="Cucini C."/>
            <person name="Frati F."/>
        </authorList>
    </citation>
    <scope>NUCLEOTIDE SEQUENCE [LARGE SCALE GENOMIC DNA]</scope>
</reference>
<feature type="domain" description="Aminotransferase class I/classII large" evidence="2">
    <location>
        <begin position="81"/>
        <end position="410"/>
    </location>
</feature>
<dbReference type="SUPFAM" id="SSF53383">
    <property type="entry name" value="PLP-dependent transferases"/>
    <property type="match status" value="1"/>
</dbReference>
<dbReference type="InterPro" id="IPR050478">
    <property type="entry name" value="Ethylene_sulfur-biosynth"/>
</dbReference>
<evidence type="ECO:0000259" key="2">
    <source>
        <dbReference type="Pfam" id="PF00155"/>
    </source>
</evidence>
<dbReference type="InterPro" id="IPR015422">
    <property type="entry name" value="PyrdxlP-dep_Trfase_small"/>
</dbReference>
<gene>
    <name evidence="3" type="ORF">ODALV1_LOCUS14949</name>
</gene>
<dbReference type="PRINTS" id="PR00753">
    <property type="entry name" value="ACCSYNTHASE"/>
</dbReference>
<accession>A0ABP1QX60</accession>
<dbReference type="Pfam" id="PF00155">
    <property type="entry name" value="Aminotran_1_2"/>
    <property type="match status" value="1"/>
</dbReference>
<dbReference type="PANTHER" id="PTHR43795">
    <property type="entry name" value="BIFUNCTIONAL ASPARTATE AMINOTRANSFERASE AND GLUTAMATE/ASPARTATE-PREPHENATE AMINOTRANSFERASE-RELATED"/>
    <property type="match status" value="1"/>
</dbReference>